<dbReference type="EMBL" id="JAHWZX010000008">
    <property type="protein sequence ID" value="MBW4331225.1"/>
    <property type="molecule type" value="Genomic_DNA"/>
</dbReference>
<feature type="domain" description="CAAX prenyl protease 2/Lysostaphin resistance protein A-like" evidence="2">
    <location>
        <begin position="143"/>
        <end position="231"/>
    </location>
</feature>
<dbReference type="InterPro" id="IPR003675">
    <property type="entry name" value="Rce1/LyrA-like_dom"/>
</dbReference>
<gene>
    <name evidence="3" type="ORF">KY084_10115</name>
</gene>
<accession>A0ABS6XM15</accession>
<keyword evidence="3" id="KW-0378">Hydrolase</keyword>
<comment type="caution">
    <text evidence="3">The sequence shown here is derived from an EMBL/GenBank/DDBJ whole genome shotgun (WGS) entry which is preliminary data.</text>
</comment>
<feature type="transmembrane region" description="Helical" evidence="1">
    <location>
        <begin position="70"/>
        <end position="89"/>
    </location>
</feature>
<keyword evidence="1" id="KW-1133">Transmembrane helix</keyword>
<feature type="transmembrane region" description="Helical" evidence="1">
    <location>
        <begin position="44"/>
        <end position="64"/>
    </location>
</feature>
<feature type="transmembrane region" description="Helical" evidence="1">
    <location>
        <begin position="196"/>
        <end position="214"/>
    </location>
</feature>
<dbReference type="Pfam" id="PF02517">
    <property type="entry name" value="Rce1-like"/>
    <property type="match status" value="1"/>
</dbReference>
<keyword evidence="3" id="KW-0645">Protease</keyword>
<feature type="transmembrane region" description="Helical" evidence="1">
    <location>
        <begin position="6"/>
        <end position="23"/>
    </location>
</feature>
<keyword evidence="4" id="KW-1185">Reference proteome</keyword>
<evidence type="ECO:0000313" key="3">
    <source>
        <dbReference type="EMBL" id="MBW4331225.1"/>
    </source>
</evidence>
<protein>
    <submittedName>
        <fullName evidence="3">CPBP family intramembrane metalloprotease</fullName>
    </submittedName>
</protein>
<dbReference type="GO" id="GO:0008237">
    <property type="term" value="F:metallopeptidase activity"/>
    <property type="evidence" value="ECO:0007669"/>
    <property type="project" value="UniProtKB-KW"/>
</dbReference>
<keyword evidence="1" id="KW-0812">Transmembrane</keyword>
<dbReference type="Proteomes" id="UP001197214">
    <property type="component" value="Unassembled WGS sequence"/>
</dbReference>
<name>A0ABS6XM15_9SPHN</name>
<organism evidence="3 4">
    <name type="scientific">Stakelama flava</name>
    <dbReference type="NCBI Taxonomy" id="2860338"/>
    <lineage>
        <taxon>Bacteria</taxon>
        <taxon>Pseudomonadati</taxon>
        <taxon>Pseudomonadota</taxon>
        <taxon>Alphaproteobacteria</taxon>
        <taxon>Sphingomonadales</taxon>
        <taxon>Sphingomonadaceae</taxon>
        <taxon>Stakelama</taxon>
    </lineage>
</organism>
<evidence type="ECO:0000259" key="2">
    <source>
        <dbReference type="Pfam" id="PF02517"/>
    </source>
</evidence>
<reference evidence="3 4" key="1">
    <citation type="submission" date="2021-07" db="EMBL/GenBank/DDBJ databases">
        <title>Stakelama flava sp. nov., a novel endophytic bacterium isolated from branch of Kandelia candel.</title>
        <authorList>
            <person name="Tuo L."/>
        </authorList>
    </citation>
    <scope>NUCLEOTIDE SEQUENCE [LARGE SCALE GENOMIC DNA]</scope>
    <source>
        <strain evidence="3 4">CBK3Z-3</strain>
    </source>
</reference>
<proteinExistence type="predicted"/>
<evidence type="ECO:0000313" key="4">
    <source>
        <dbReference type="Proteomes" id="UP001197214"/>
    </source>
</evidence>
<dbReference type="RefSeq" id="WP_219238336.1">
    <property type="nucleotide sequence ID" value="NZ_JAHWZX010000008.1"/>
</dbReference>
<sequence length="245" mass="26185">MTRSPVLDWLLLFAALGCYWLFLKGRLADRFGVSARGRRALYRFWVVKSAVLFIAPALVILAILGRGEALFAMPDIFAVAAGTLGLVPGGLARDTAFLLTVAGGLFGGALLGALMAQWRRRRGRAPWMMGNLRAVLPGKRGDLPAAAAVALAAGVSEELFFRLLLPLLIALVSGSALLGFVLSALLFVLAHRYQGAIGMIGSTALALVFTGFYWMTGSLWMTMLLHAAVDLNGLVIRPFVLGIRA</sequence>
<feature type="transmembrane region" description="Helical" evidence="1">
    <location>
        <begin position="96"/>
        <end position="118"/>
    </location>
</feature>
<keyword evidence="3" id="KW-0482">Metalloprotease</keyword>
<keyword evidence="1" id="KW-0472">Membrane</keyword>
<feature type="transmembrane region" description="Helical" evidence="1">
    <location>
        <begin position="220"/>
        <end position="240"/>
    </location>
</feature>
<evidence type="ECO:0000256" key="1">
    <source>
        <dbReference type="SAM" id="Phobius"/>
    </source>
</evidence>
<feature type="transmembrane region" description="Helical" evidence="1">
    <location>
        <begin position="163"/>
        <end position="189"/>
    </location>
</feature>